<dbReference type="PANTHER" id="PTHR46889">
    <property type="entry name" value="TRANSPOSASE INSF FOR INSERTION SEQUENCE IS3B-RELATED"/>
    <property type="match status" value="1"/>
</dbReference>
<dbReference type="InterPro" id="IPR050900">
    <property type="entry name" value="Transposase_IS3/IS150/IS904"/>
</dbReference>
<comment type="caution">
    <text evidence="2">The sequence shown here is derived from an EMBL/GenBank/DDBJ whole genome shotgun (WGS) entry which is preliminary data.</text>
</comment>
<name>A0ABT0LB99_9GAMM</name>
<keyword evidence="3" id="KW-1185">Reference proteome</keyword>
<protein>
    <submittedName>
        <fullName evidence="2">IS3 family transposase</fullName>
    </submittedName>
</protein>
<sequence length="82" mass="9263">MKINNIFKNSKRSYGAIRIPKELDDEQSHGSIKTISDSMCKQNLVAKDARKFKTTDSDHALPIADNLLDRDFSVGAPNQKWV</sequence>
<proteinExistence type="predicted"/>
<dbReference type="EMBL" id="JAKIKS010000036">
    <property type="protein sequence ID" value="MCL1124981.1"/>
    <property type="molecule type" value="Genomic_DNA"/>
</dbReference>
<evidence type="ECO:0000313" key="3">
    <source>
        <dbReference type="Proteomes" id="UP001203423"/>
    </source>
</evidence>
<evidence type="ECO:0000313" key="2">
    <source>
        <dbReference type="EMBL" id="MCL1124981.1"/>
    </source>
</evidence>
<dbReference type="PANTHER" id="PTHR46889:SF6">
    <property type="entry name" value="TRANSPOSASE INSF FOR INSERTION SEQUENCE IS3B"/>
    <property type="match status" value="1"/>
</dbReference>
<dbReference type="InterPro" id="IPR025948">
    <property type="entry name" value="HTH-like_dom"/>
</dbReference>
<dbReference type="Proteomes" id="UP001203423">
    <property type="component" value="Unassembled WGS sequence"/>
</dbReference>
<organism evidence="2 3">
    <name type="scientific">Shewanella surugensis</name>
    <dbReference type="NCBI Taxonomy" id="212020"/>
    <lineage>
        <taxon>Bacteria</taxon>
        <taxon>Pseudomonadati</taxon>
        <taxon>Pseudomonadota</taxon>
        <taxon>Gammaproteobacteria</taxon>
        <taxon>Alteromonadales</taxon>
        <taxon>Shewanellaceae</taxon>
        <taxon>Shewanella</taxon>
    </lineage>
</organism>
<dbReference type="Pfam" id="PF13276">
    <property type="entry name" value="HTH_21"/>
    <property type="match status" value="1"/>
</dbReference>
<reference evidence="2 3" key="1">
    <citation type="submission" date="2022-01" db="EMBL/GenBank/DDBJ databases">
        <title>Whole genome-based taxonomy of the Shewanellaceae.</title>
        <authorList>
            <person name="Martin-Rodriguez A.J."/>
        </authorList>
    </citation>
    <scope>NUCLEOTIDE SEQUENCE [LARGE SCALE GENOMIC DNA]</scope>
    <source>
        <strain evidence="2 3">DSM 17177</strain>
    </source>
</reference>
<accession>A0ABT0LB99</accession>
<evidence type="ECO:0000259" key="1">
    <source>
        <dbReference type="Pfam" id="PF13276"/>
    </source>
</evidence>
<gene>
    <name evidence="2" type="ORF">L2764_10965</name>
</gene>
<feature type="domain" description="HTH-like" evidence="1">
    <location>
        <begin position="2"/>
        <end position="51"/>
    </location>
</feature>